<evidence type="ECO:0000313" key="13">
    <source>
        <dbReference type="Proteomes" id="UP001157046"/>
    </source>
</evidence>
<keyword evidence="9 11" id="KW-0472">Membrane</keyword>
<dbReference type="PANTHER" id="PTHR37468:SF1">
    <property type="entry name" value="SULFATE TRANSPORTER CYSZ"/>
    <property type="match status" value="1"/>
</dbReference>
<feature type="transmembrane region" description="Helical" evidence="11">
    <location>
        <begin position="55"/>
        <end position="75"/>
    </location>
</feature>
<evidence type="ECO:0000256" key="9">
    <source>
        <dbReference type="ARBA" id="ARBA00023136"/>
    </source>
</evidence>
<organism evidence="12 13">
    <name type="scientific">Shewanella glacialipiscicola</name>
    <dbReference type="NCBI Taxonomy" id="614069"/>
    <lineage>
        <taxon>Bacteria</taxon>
        <taxon>Pseudomonadati</taxon>
        <taxon>Pseudomonadota</taxon>
        <taxon>Gammaproteobacteria</taxon>
        <taxon>Alteromonadales</taxon>
        <taxon>Shewanellaceae</taxon>
        <taxon>Shewanella</taxon>
    </lineage>
</organism>
<evidence type="ECO:0000256" key="5">
    <source>
        <dbReference type="ARBA" id="ARBA00022605"/>
    </source>
</evidence>
<feature type="transmembrane region" description="Helical" evidence="11">
    <location>
        <begin position="233"/>
        <end position="266"/>
    </location>
</feature>
<evidence type="ECO:0000256" key="11">
    <source>
        <dbReference type="HAMAP-Rule" id="MF_00468"/>
    </source>
</evidence>
<keyword evidence="3 11" id="KW-1003">Cell membrane</keyword>
<dbReference type="Pfam" id="PF07264">
    <property type="entry name" value="EI24"/>
    <property type="match status" value="1"/>
</dbReference>
<reference evidence="13" key="1">
    <citation type="journal article" date="2019" name="Int. J. Syst. Evol. Microbiol.">
        <title>The Global Catalogue of Microorganisms (GCM) 10K type strain sequencing project: providing services to taxonomists for standard genome sequencing and annotation.</title>
        <authorList>
            <consortium name="The Broad Institute Genomics Platform"/>
            <consortium name="The Broad Institute Genome Sequencing Center for Infectious Disease"/>
            <person name="Wu L."/>
            <person name="Ma J."/>
        </authorList>
    </citation>
    <scope>NUCLEOTIDE SEQUENCE [LARGE SCALE GENOMIC DNA]</scope>
    <source>
        <strain evidence="13">NBRC 102030</strain>
    </source>
</reference>
<dbReference type="HAMAP" id="MF_00468">
    <property type="entry name" value="CysZ"/>
    <property type="match status" value="1"/>
</dbReference>
<accession>A0ABQ6J5N7</accession>
<evidence type="ECO:0000256" key="3">
    <source>
        <dbReference type="ARBA" id="ARBA00022475"/>
    </source>
</evidence>
<keyword evidence="8 11" id="KW-0764">Sulfate transport</keyword>
<dbReference type="NCBIfam" id="NF003433">
    <property type="entry name" value="PRK04949.1"/>
    <property type="match status" value="1"/>
</dbReference>
<comment type="subcellular location">
    <subcellularLocation>
        <location evidence="11">Cell inner membrane</location>
        <topology evidence="11">Multi-pass membrane protein</topology>
    </subcellularLocation>
    <subcellularLocation>
        <location evidence="1">Membrane</location>
        <topology evidence="1">Multi-pass membrane protein</topology>
    </subcellularLocation>
</comment>
<keyword evidence="2 11" id="KW-0813">Transport</keyword>
<feature type="transmembrane region" description="Helical" evidence="11">
    <location>
        <begin position="170"/>
        <end position="187"/>
    </location>
</feature>
<evidence type="ECO:0000256" key="8">
    <source>
        <dbReference type="ARBA" id="ARBA00023032"/>
    </source>
</evidence>
<name>A0ABQ6J5N7_9GAMM</name>
<dbReference type="PANTHER" id="PTHR37468">
    <property type="entry name" value="SULFATE TRANSPORTER CYSZ"/>
    <property type="match status" value="1"/>
</dbReference>
<evidence type="ECO:0000256" key="2">
    <source>
        <dbReference type="ARBA" id="ARBA00022448"/>
    </source>
</evidence>
<dbReference type="InterPro" id="IPR059112">
    <property type="entry name" value="CysZ/EI24"/>
</dbReference>
<evidence type="ECO:0000256" key="1">
    <source>
        <dbReference type="ARBA" id="ARBA00004141"/>
    </source>
</evidence>
<keyword evidence="7 11" id="KW-1133">Transmembrane helix</keyword>
<comment type="function">
    <text evidence="11">High affinity, high specificity proton-dependent sulfate transporter, which mediates sulfate uptake. Provides the sulfur source for the cysteine synthesis pathway.</text>
</comment>
<evidence type="ECO:0000256" key="7">
    <source>
        <dbReference type="ARBA" id="ARBA00022989"/>
    </source>
</evidence>
<feature type="transmembrane region" description="Helical" evidence="11">
    <location>
        <begin position="95"/>
        <end position="116"/>
    </location>
</feature>
<comment type="caution">
    <text evidence="12">The sequence shown here is derived from an EMBL/GenBank/DDBJ whole genome shotgun (WGS) entry which is preliminary data.</text>
</comment>
<evidence type="ECO:0000256" key="10">
    <source>
        <dbReference type="ARBA" id="ARBA00023192"/>
    </source>
</evidence>
<comment type="similarity">
    <text evidence="11">Belongs to the CysZ family.</text>
</comment>
<protein>
    <recommendedName>
        <fullName evidence="11">Sulfate transporter CysZ</fullName>
    </recommendedName>
</protein>
<keyword evidence="4 11" id="KW-0997">Cell inner membrane</keyword>
<dbReference type="InterPro" id="IPR022985">
    <property type="entry name" value="Sulfate_CysZ"/>
</dbReference>
<keyword evidence="13" id="KW-1185">Reference proteome</keyword>
<keyword evidence="5 11" id="KW-0028">Amino-acid biosynthesis</keyword>
<keyword evidence="6 11" id="KW-0812">Transmembrane</keyword>
<evidence type="ECO:0000256" key="4">
    <source>
        <dbReference type="ARBA" id="ARBA00022519"/>
    </source>
</evidence>
<evidence type="ECO:0000313" key="12">
    <source>
        <dbReference type="EMBL" id="GMA82549.1"/>
    </source>
</evidence>
<evidence type="ECO:0000256" key="6">
    <source>
        <dbReference type="ARBA" id="ARBA00022692"/>
    </source>
</evidence>
<keyword evidence="10 11" id="KW-0198">Cysteine biosynthesis</keyword>
<sequence>MLSDDELLTIAVICISTFWKDNMTQKTTAPFPVKSGVNYFFDGFSLIKRKGLRTFVFIPLMINLLLFAGVIYVAIGQLDTLFTWMNAQIPDYLSWLNFLLWPLAVTTMLVMLAFVFSSVMNWLAAPFNGLLAEKVEQLLTGKPLNTGSGIDLIKDLPRILGREWIKLKYYIPRALVFLLLFLVPMVGQTLAPILWFLFSAWMMAIQYCDYPFDNHKVSFKDMRFALNQTRGTSFSFGATVTLFSMIPIVNFIVMPVAICGATAMWVDKYRETYRNAAIAPE</sequence>
<dbReference type="EMBL" id="BSUY01000001">
    <property type="protein sequence ID" value="GMA82549.1"/>
    <property type="molecule type" value="Genomic_DNA"/>
</dbReference>
<dbReference type="InterPro" id="IPR050480">
    <property type="entry name" value="CysZ-like"/>
</dbReference>
<gene>
    <name evidence="11 12" type="primary">cysZ</name>
    <name evidence="12" type="ORF">GCM10025855_20820</name>
</gene>
<dbReference type="Proteomes" id="UP001157046">
    <property type="component" value="Unassembled WGS sequence"/>
</dbReference>
<proteinExistence type="inferred from homology"/>